<dbReference type="EMBL" id="JAARLZ010000009">
    <property type="protein sequence ID" value="NII07879.1"/>
    <property type="molecule type" value="Genomic_DNA"/>
</dbReference>
<organism evidence="1 2">
    <name type="scientific">Luteibacter anthropi</name>
    <dbReference type="NCBI Taxonomy" id="564369"/>
    <lineage>
        <taxon>Bacteria</taxon>
        <taxon>Pseudomonadati</taxon>
        <taxon>Pseudomonadota</taxon>
        <taxon>Gammaproteobacteria</taxon>
        <taxon>Lysobacterales</taxon>
        <taxon>Rhodanobacteraceae</taxon>
        <taxon>Luteibacter</taxon>
    </lineage>
</organism>
<dbReference type="RefSeq" id="WP_166950129.1">
    <property type="nucleotide sequence ID" value="NZ_JAARLZ010000009.1"/>
</dbReference>
<evidence type="ECO:0000313" key="1">
    <source>
        <dbReference type="EMBL" id="NII07879.1"/>
    </source>
</evidence>
<accession>A0A7X5ZJJ4</accession>
<evidence type="ECO:0000313" key="2">
    <source>
        <dbReference type="Proteomes" id="UP000490980"/>
    </source>
</evidence>
<proteinExistence type="predicted"/>
<comment type="caution">
    <text evidence="1">The sequence shown here is derived from an EMBL/GenBank/DDBJ whole genome shotgun (WGS) entry which is preliminary data.</text>
</comment>
<dbReference type="AlphaFoldDB" id="A0A7X5ZJJ4"/>
<dbReference type="Proteomes" id="UP000490980">
    <property type="component" value="Unassembled WGS sequence"/>
</dbReference>
<name>A0A7X5ZJJ4_9GAMM</name>
<protein>
    <submittedName>
        <fullName evidence="1">Uncharacterized protein</fullName>
    </submittedName>
</protein>
<sequence length="254" mass="27092">MSFSVPAPAKSAPCQGQNITTGTQWAAHFNALGGSGDVKRHGQCGFDLGSGATAAFNATIAAMASISFWLNSLSNELRLATWSNGIGAKLPIEGFFYTSLSGLPIAQRDQKDHWNSTGIKLPVIKLTLPTGSAPARFDYVQGDQAVPPPDTGPLPVPQLKPAVVEATGSGGTLLKLDDFRNLDKVTVRLTGIAKRDTEEKRASGASPLVFAIPAAWIAENQGSPFFINYSVIPRTGDRREFSRYLRLGTNRAHP</sequence>
<gene>
    <name evidence="1" type="ORF">HBF25_15960</name>
</gene>
<reference evidence="1 2" key="1">
    <citation type="submission" date="2020-03" db="EMBL/GenBank/DDBJ databases">
        <authorList>
            <person name="Lai Q."/>
        </authorList>
    </citation>
    <scope>NUCLEOTIDE SEQUENCE [LARGE SCALE GENOMIC DNA]</scope>
    <source>
        <strain evidence="1 2">CCUG 25036</strain>
    </source>
</reference>
<keyword evidence="2" id="KW-1185">Reference proteome</keyword>